<protein>
    <submittedName>
        <fullName evidence="1">Uncharacterized protein</fullName>
    </submittedName>
</protein>
<accession>A0A7Y0MW25</accession>
<reference evidence="1 2" key="1">
    <citation type="submission" date="2020-04" db="EMBL/GenBank/DDBJ databases">
        <title>Whole-genome sequencing of Vibrio spp. from China reveals different genetic environments of blaCTX-M-14 among diverse lineages.</title>
        <authorList>
            <person name="Zheng Z."/>
            <person name="Ye L."/>
            <person name="Chen S."/>
        </authorList>
    </citation>
    <scope>NUCLEOTIDE SEQUENCE [LARGE SCALE GENOMIC DNA]</scope>
    <source>
        <strain evidence="1 2">Vb1636</strain>
    </source>
</reference>
<name>A0A7Y0MW25_VIBAL</name>
<organism evidence="1 2">
    <name type="scientific">Vibrio alginolyticus</name>
    <dbReference type="NCBI Taxonomy" id="663"/>
    <lineage>
        <taxon>Bacteria</taxon>
        <taxon>Pseudomonadati</taxon>
        <taxon>Pseudomonadota</taxon>
        <taxon>Gammaproteobacteria</taxon>
        <taxon>Vibrionales</taxon>
        <taxon>Vibrionaceae</taxon>
        <taxon>Vibrio</taxon>
    </lineage>
</organism>
<gene>
    <name evidence="1" type="ORF">HKB35_12480</name>
</gene>
<evidence type="ECO:0000313" key="1">
    <source>
        <dbReference type="EMBL" id="NMR74433.1"/>
    </source>
</evidence>
<dbReference type="AlphaFoldDB" id="A0A7Y0MW25"/>
<sequence>MMTLYDYKELVSGEDYLLDDGQSKNNFMSGRWSFQEYNIANEARSVFDINWAEEYADIPIYKDLKARFALLLYGEGKNDKIIKTEIRKKRNTIHSAKHCMQLVHHIIECWQTVPETVAILSHPLFFERVKEYLREKKYGQTSLEGHLTSYAILCEANDFLPEHLHVNFPIDGRNALAKELSHGDKGFVA</sequence>
<dbReference type="EMBL" id="JABCMA010000011">
    <property type="protein sequence ID" value="NMR74433.1"/>
    <property type="molecule type" value="Genomic_DNA"/>
</dbReference>
<comment type="caution">
    <text evidence="1">The sequence shown here is derived from an EMBL/GenBank/DDBJ whole genome shotgun (WGS) entry which is preliminary data.</text>
</comment>
<dbReference type="Proteomes" id="UP000565155">
    <property type="component" value="Unassembled WGS sequence"/>
</dbReference>
<proteinExistence type="predicted"/>
<evidence type="ECO:0000313" key="2">
    <source>
        <dbReference type="Proteomes" id="UP000565155"/>
    </source>
</evidence>